<evidence type="ECO:0000256" key="3">
    <source>
        <dbReference type="ARBA" id="ARBA00022833"/>
    </source>
</evidence>
<dbReference type="AlphaFoldDB" id="A0A1S3HB56"/>
<feature type="region of interest" description="Disordered" evidence="5">
    <location>
        <begin position="135"/>
        <end position="247"/>
    </location>
</feature>
<dbReference type="Pfam" id="PF13639">
    <property type="entry name" value="zf-RING_2"/>
    <property type="match status" value="1"/>
</dbReference>
<dbReference type="CDD" id="cd16472">
    <property type="entry name" value="RING-H2_RNF38-like"/>
    <property type="match status" value="1"/>
</dbReference>
<protein>
    <submittedName>
        <fullName evidence="8">E3 ubiquitin-protein ligase RNF38 isoform X1</fullName>
    </submittedName>
</protein>
<dbReference type="InterPro" id="IPR013083">
    <property type="entry name" value="Znf_RING/FYVE/PHD"/>
</dbReference>
<sequence>MPVASQNESQMTKLHQIVPKPSSCHDAQLASDLVHSLEGHCVQERHTFGADVVPISPVSSQHSGPDSPAHFFNTQSPPIINLSPNLSPAEPQRTSPVYDLRETTRRRSSSVQDFHSNLNHQMQHSPQFISSIISEDTDSKSESPARKRRKTSAGVIDLTSSPSPPSVRPWESVSDSTTQRPRRKSTMQRRVSVERCNTPRGRRSPGASRRRTRERNTPQEPSPERRAFQPPNPILRPSHSTVLPHHHQQQTVMVDVDQAGRHVGWRDNAPVSNPVTVAPYAIPVCTGPHHLPVCTTTHIPVCTTAQPTWSLPACTVFPTCSIQHIPACSLQQIPVTHGAITPMLHAAHPPQYHMTHHPHPQPHHHPHHPHHNPHPHLQAPQHMPAATQFLPTTPSPPTINRLPFQTHHHAEDDIQIIGERRPMYHHPHIPSAMHASHPVPPLNPSPPVILQEPTVHPTPQEFYGPFSRYQNRRTTHRNRWRSIPPPPPPYPGFLLHFFRAMLGNPPYPPHMVDINDDTAEVENYEALLNLAERLGEAKPRGLTKADIDQLPSYRFNVDTRTDEDQTSCVVCMCDFEQKQQLRVLPCSHEFHIKCVDKWLKSNRTCPICRADSSGSAHAE</sequence>
<keyword evidence="2 4" id="KW-0863">Zinc-finger</keyword>
<feature type="region of interest" description="Disordered" evidence="5">
    <location>
        <begin position="349"/>
        <end position="380"/>
    </location>
</feature>
<evidence type="ECO:0000256" key="4">
    <source>
        <dbReference type="PROSITE-ProRule" id="PRU00175"/>
    </source>
</evidence>
<reference evidence="8" key="1">
    <citation type="submission" date="2025-08" db="UniProtKB">
        <authorList>
            <consortium name="RefSeq"/>
        </authorList>
    </citation>
    <scope>IDENTIFICATION</scope>
    <source>
        <tissue evidence="8">Gonads</tissue>
    </source>
</reference>
<evidence type="ECO:0000259" key="6">
    <source>
        <dbReference type="PROSITE" id="PS50089"/>
    </source>
</evidence>
<dbReference type="KEGG" id="lak:106153727"/>
<dbReference type="InParanoid" id="A0A1S3HB56"/>
<dbReference type="GO" id="GO:0016567">
    <property type="term" value="P:protein ubiquitination"/>
    <property type="evidence" value="ECO:0007669"/>
    <property type="project" value="TreeGrafter"/>
</dbReference>
<dbReference type="PANTHER" id="PTHR46171">
    <property type="entry name" value="GH10160P"/>
    <property type="match status" value="1"/>
</dbReference>
<dbReference type="SMART" id="SM00184">
    <property type="entry name" value="RING"/>
    <property type="match status" value="1"/>
</dbReference>
<dbReference type="SUPFAM" id="SSF57850">
    <property type="entry name" value="RING/U-box"/>
    <property type="match status" value="1"/>
</dbReference>
<evidence type="ECO:0000256" key="1">
    <source>
        <dbReference type="ARBA" id="ARBA00022723"/>
    </source>
</evidence>
<feature type="compositionally biased region" description="Basic residues" evidence="5">
    <location>
        <begin position="354"/>
        <end position="374"/>
    </location>
</feature>
<dbReference type="InterPro" id="IPR001841">
    <property type="entry name" value="Znf_RING"/>
</dbReference>
<dbReference type="PROSITE" id="PS50089">
    <property type="entry name" value="ZF_RING_2"/>
    <property type="match status" value="1"/>
</dbReference>
<evidence type="ECO:0000256" key="5">
    <source>
        <dbReference type="SAM" id="MobiDB-lite"/>
    </source>
</evidence>
<name>A0A1S3HB56_LINAN</name>
<feature type="region of interest" description="Disordered" evidence="5">
    <location>
        <begin position="56"/>
        <end position="112"/>
    </location>
</feature>
<keyword evidence="1" id="KW-0479">Metal-binding</keyword>
<dbReference type="RefSeq" id="XP_013383248.1">
    <property type="nucleotide sequence ID" value="XM_013527794.1"/>
</dbReference>
<dbReference type="GO" id="GO:0061630">
    <property type="term" value="F:ubiquitin protein ligase activity"/>
    <property type="evidence" value="ECO:0007669"/>
    <property type="project" value="TreeGrafter"/>
</dbReference>
<dbReference type="Gene3D" id="3.30.40.10">
    <property type="entry name" value="Zinc/RING finger domain, C3HC4 (zinc finger)"/>
    <property type="match status" value="1"/>
</dbReference>
<proteinExistence type="predicted"/>
<dbReference type="PANTHER" id="PTHR46171:SF3">
    <property type="entry name" value="GH10160P"/>
    <property type="match status" value="1"/>
</dbReference>
<organism evidence="7 8">
    <name type="scientific">Lingula anatina</name>
    <name type="common">Brachiopod</name>
    <name type="synonym">Lingula unguis</name>
    <dbReference type="NCBI Taxonomy" id="7574"/>
    <lineage>
        <taxon>Eukaryota</taxon>
        <taxon>Metazoa</taxon>
        <taxon>Spiralia</taxon>
        <taxon>Lophotrochozoa</taxon>
        <taxon>Brachiopoda</taxon>
        <taxon>Linguliformea</taxon>
        <taxon>Lingulata</taxon>
        <taxon>Lingulida</taxon>
        <taxon>Linguloidea</taxon>
        <taxon>Lingulidae</taxon>
        <taxon>Lingula</taxon>
    </lineage>
</organism>
<keyword evidence="7" id="KW-1185">Reference proteome</keyword>
<dbReference type="GO" id="GO:0008270">
    <property type="term" value="F:zinc ion binding"/>
    <property type="evidence" value="ECO:0007669"/>
    <property type="project" value="UniProtKB-KW"/>
</dbReference>
<evidence type="ECO:0000313" key="8">
    <source>
        <dbReference type="RefSeq" id="XP_013383248.1"/>
    </source>
</evidence>
<feature type="compositionally biased region" description="Basic and acidic residues" evidence="5">
    <location>
        <begin position="214"/>
        <end position="227"/>
    </location>
</feature>
<dbReference type="OrthoDB" id="8062037at2759"/>
<dbReference type="Proteomes" id="UP000085678">
    <property type="component" value="Unplaced"/>
</dbReference>
<dbReference type="STRING" id="7574.A0A1S3HB56"/>
<evidence type="ECO:0000256" key="2">
    <source>
        <dbReference type="ARBA" id="ARBA00022771"/>
    </source>
</evidence>
<evidence type="ECO:0000313" key="7">
    <source>
        <dbReference type="Proteomes" id="UP000085678"/>
    </source>
</evidence>
<feature type="compositionally biased region" description="Basic residues" evidence="5">
    <location>
        <begin position="200"/>
        <end position="213"/>
    </location>
</feature>
<keyword evidence="3" id="KW-0862">Zinc</keyword>
<gene>
    <name evidence="8" type="primary">LOC106153727</name>
</gene>
<dbReference type="GeneID" id="106153727"/>
<accession>A0A1S3HB56</accession>
<dbReference type="FunFam" id="3.30.40.10:FF:000024">
    <property type="entry name" value="RING finger protein 44 isoform X1"/>
    <property type="match status" value="1"/>
</dbReference>
<feature type="compositionally biased region" description="Polar residues" evidence="5">
    <location>
        <begin position="72"/>
        <end position="86"/>
    </location>
</feature>
<feature type="domain" description="RING-type" evidence="6">
    <location>
        <begin position="568"/>
        <end position="609"/>
    </location>
</feature>